<dbReference type="InterPro" id="IPR003661">
    <property type="entry name" value="HisK_dim/P_dom"/>
</dbReference>
<dbReference type="Pfam" id="PF02518">
    <property type="entry name" value="HATPase_c"/>
    <property type="match status" value="1"/>
</dbReference>
<evidence type="ECO:0000313" key="11">
    <source>
        <dbReference type="Proteomes" id="UP000887104"/>
    </source>
</evidence>
<dbReference type="Pfam" id="PF00072">
    <property type="entry name" value="Response_reg"/>
    <property type="match status" value="1"/>
</dbReference>
<keyword evidence="10" id="KW-0418">Kinase</keyword>
<proteinExistence type="predicted"/>
<comment type="catalytic activity">
    <reaction evidence="1">
        <text>ATP + protein L-histidine = ADP + protein N-phospho-L-histidine.</text>
        <dbReference type="EC" id="2.7.13.3"/>
    </reaction>
</comment>
<dbReference type="PROSITE" id="PS50109">
    <property type="entry name" value="HIS_KIN"/>
    <property type="match status" value="1"/>
</dbReference>
<feature type="transmembrane region" description="Helical" evidence="7">
    <location>
        <begin position="290"/>
        <end position="313"/>
    </location>
</feature>
<dbReference type="InterPro" id="IPR004358">
    <property type="entry name" value="Sig_transdc_His_kin-like_C"/>
</dbReference>
<keyword evidence="7" id="KW-1133">Transmembrane helix</keyword>
<dbReference type="Gene3D" id="3.40.50.2300">
    <property type="match status" value="1"/>
</dbReference>
<evidence type="ECO:0000259" key="8">
    <source>
        <dbReference type="PROSITE" id="PS50109"/>
    </source>
</evidence>
<dbReference type="PROSITE" id="PS50110">
    <property type="entry name" value="RESPONSE_REGULATORY"/>
    <property type="match status" value="1"/>
</dbReference>
<organism evidence="10 11">
    <name type="scientific">Shewanella sairae</name>
    <dbReference type="NCBI Taxonomy" id="190310"/>
    <lineage>
        <taxon>Bacteria</taxon>
        <taxon>Pseudomonadati</taxon>
        <taxon>Pseudomonadota</taxon>
        <taxon>Gammaproteobacteria</taxon>
        <taxon>Alteromonadales</taxon>
        <taxon>Shewanellaceae</taxon>
        <taxon>Shewanella</taxon>
    </lineage>
</organism>
<evidence type="ECO:0000313" key="10">
    <source>
        <dbReference type="EMBL" id="GIU40456.1"/>
    </source>
</evidence>
<evidence type="ECO:0000256" key="4">
    <source>
        <dbReference type="ARBA" id="ARBA00023012"/>
    </source>
</evidence>
<feature type="domain" description="Histidine kinase" evidence="8">
    <location>
        <begin position="389"/>
        <end position="610"/>
    </location>
</feature>
<dbReference type="CDD" id="cd00082">
    <property type="entry name" value="HisKA"/>
    <property type="match status" value="1"/>
</dbReference>
<dbReference type="InterPro" id="IPR001789">
    <property type="entry name" value="Sig_transdc_resp-reg_receiver"/>
</dbReference>
<evidence type="ECO:0000259" key="9">
    <source>
        <dbReference type="PROSITE" id="PS50110"/>
    </source>
</evidence>
<dbReference type="SMART" id="SM00388">
    <property type="entry name" value="HisKA"/>
    <property type="match status" value="1"/>
</dbReference>
<dbReference type="CDD" id="cd16922">
    <property type="entry name" value="HATPase_EvgS-ArcB-TorS-like"/>
    <property type="match status" value="1"/>
</dbReference>
<keyword evidence="7" id="KW-0472">Membrane</keyword>
<feature type="domain" description="Response regulatory" evidence="9">
    <location>
        <begin position="762"/>
        <end position="882"/>
    </location>
</feature>
<dbReference type="PANTHER" id="PTHR45339:SF1">
    <property type="entry name" value="HYBRID SIGNAL TRANSDUCTION HISTIDINE KINASE J"/>
    <property type="match status" value="1"/>
</dbReference>
<dbReference type="SUPFAM" id="SSF52172">
    <property type="entry name" value="CheY-like"/>
    <property type="match status" value="1"/>
</dbReference>
<comment type="caution">
    <text evidence="10">The sequence shown here is derived from an EMBL/GenBank/DDBJ whole genome shotgun (WGS) entry which is preliminary data.</text>
</comment>
<dbReference type="Pfam" id="PF00512">
    <property type="entry name" value="HisKA"/>
    <property type="match status" value="1"/>
</dbReference>
<dbReference type="InterPro" id="IPR005467">
    <property type="entry name" value="His_kinase_dom"/>
</dbReference>
<reference evidence="10" key="1">
    <citation type="submission" date="2021-05" db="EMBL/GenBank/DDBJ databases">
        <title>Molecular characterization for Shewanella algae harboring chromosomal blaOXA-55-like strains isolated from clinical and environment sample.</title>
        <authorList>
            <person name="Ohama Y."/>
            <person name="Aoki K."/>
            <person name="Harada S."/>
            <person name="Moriya K."/>
            <person name="Ishii Y."/>
            <person name="Tateda K."/>
        </authorList>
    </citation>
    <scope>NUCLEOTIDE SEQUENCE</scope>
    <source>
        <strain evidence="10">JCM 11563</strain>
    </source>
</reference>
<keyword evidence="4" id="KW-0902">Two-component regulatory system</keyword>
<dbReference type="Gene3D" id="6.10.340.10">
    <property type="match status" value="1"/>
</dbReference>
<dbReference type="Proteomes" id="UP000887104">
    <property type="component" value="Unassembled WGS sequence"/>
</dbReference>
<dbReference type="InterPro" id="IPR036890">
    <property type="entry name" value="HATPase_C_sf"/>
</dbReference>
<dbReference type="PRINTS" id="PR00344">
    <property type="entry name" value="BCTRLSENSOR"/>
</dbReference>
<keyword evidence="11" id="KW-1185">Reference proteome</keyword>
<dbReference type="Gene3D" id="3.30.565.10">
    <property type="entry name" value="Histidine kinase-like ATPase, C-terminal domain"/>
    <property type="match status" value="1"/>
</dbReference>
<evidence type="ECO:0000256" key="6">
    <source>
        <dbReference type="SAM" id="Coils"/>
    </source>
</evidence>
<protein>
    <recommendedName>
        <fullName evidence="2">histidine kinase</fullName>
        <ecNumber evidence="2">2.7.13.3</ecNumber>
    </recommendedName>
</protein>
<dbReference type="RefSeq" id="WP_220778419.1">
    <property type="nucleotide sequence ID" value="NZ_BPEY01000002.1"/>
</dbReference>
<evidence type="ECO:0000256" key="2">
    <source>
        <dbReference type="ARBA" id="ARBA00012438"/>
    </source>
</evidence>
<dbReference type="GO" id="GO:0016301">
    <property type="term" value="F:kinase activity"/>
    <property type="evidence" value="ECO:0007669"/>
    <property type="project" value="UniProtKB-KW"/>
</dbReference>
<dbReference type="CDD" id="cd17546">
    <property type="entry name" value="REC_hyHK_CKI1_RcsC-like"/>
    <property type="match status" value="1"/>
</dbReference>
<feature type="modified residue" description="4-aspartylphosphate" evidence="5">
    <location>
        <position position="812"/>
    </location>
</feature>
<keyword evidence="7" id="KW-0812">Transmembrane</keyword>
<dbReference type="SUPFAM" id="SSF55874">
    <property type="entry name" value="ATPase domain of HSP90 chaperone/DNA topoisomerase II/histidine kinase"/>
    <property type="match status" value="1"/>
</dbReference>
<name>A0ABQ4NZE6_9GAMM</name>
<evidence type="ECO:0000256" key="5">
    <source>
        <dbReference type="PROSITE-ProRule" id="PRU00169"/>
    </source>
</evidence>
<feature type="coiled-coil region" evidence="6">
    <location>
        <begin position="355"/>
        <end position="382"/>
    </location>
</feature>
<evidence type="ECO:0000256" key="7">
    <source>
        <dbReference type="SAM" id="Phobius"/>
    </source>
</evidence>
<dbReference type="SMART" id="SM00448">
    <property type="entry name" value="REC"/>
    <property type="match status" value="1"/>
</dbReference>
<accession>A0ABQ4NZE6</accession>
<dbReference type="InterPro" id="IPR036097">
    <property type="entry name" value="HisK_dim/P_sf"/>
</dbReference>
<dbReference type="InterPro" id="IPR003594">
    <property type="entry name" value="HATPase_dom"/>
</dbReference>
<dbReference type="EMBL" id="BPEY01000002">
    <property type="protein sequence ID" value="GIU40456.1"/>
    <property type="molecule type" value="Genomic_DNA"/>
</dbReference>
<dbReference type="SMART" id="SM00387">
    <property type="entry name" value="HATPase_c"/>
    <property type="match status" value="1"/>
</dbReference>
<evidence type="ECO:0000256" key="1">
    <source>
        <dbReference type="ARBA" id="ARBA00000085"/>
    </source>
</evidence>
<dbReference type="InterPro" id="IPR011006">
    <property type="entry name" value="CheY-like_superfamily"/>
</dbReference>
<gene>
    <name evidence="10" type="ORF">TUM4438_01670</name>
</gene>
<evidence type="ECO:0000256" key="3">
    <source>
        <dbReference type="ARBA" id="ARBA00022553"/>
    </source>
</evidence>
<keyword evidence="6" id="KW-0175">Coiled coil</keyword>
<dbReference type="EC" id="2.7.13.3" evidence="2"/>
<keyword evidence="10" id="KW-0808">Transferase</keyword>
<sequence>MNLLNHFSIKTRMLALVLLPLIFASFLSGLEINKQRNNVQALNALNSKIDFLHSFSLLNNSINQAREILFRGGAYTDPPQYSSSLASLETLLPKTFSTKHNLEMQSWLDSTRSALDELPEVGTDGLADWSTWFSELQIQALTILEKDRSNVNEEINRELAILYQLKWLSIWSTEEKWLINQLLLNRSNTELLSQLNTITERQQLYVERFIDINAKPEQVTLLLNTFSDKAFEQSYKLRSDILNGTTLAGDPQLSLAAFSQRLSKIQYVVNTFSEQLTNNIHHEIAQSKQLITLFCGALFVSLMIIGLIGANLYKRIINYLRHVIKTMSQIEETHDYSLKINETGQDELSFFSAKLNNLILERHQNEQKILRAKSEAEKANQAKSSFLANMSHEIRTPLNGIIGMSDIMAGTKLTAIQNEYLQTIETSSQTLLLLINDILDLSKIESGNLSITNTDANITEIVYDTLTMVLAKVTEKKLALDVEIDDSAPYLVSLDEHRMRQVLMNLLSNAVKFTNEGGIKVVVVCENDSAGYTDMTISIHDSGIGIAEDKQQHIFSPFTQEDDTITRQFGGTGLGLAICKQLVELMGGDIGITSVKGEGCCFSISLKSQIITMNKPVSNEFDNLTSALISSDRELVKQLQQECQNNHFTINYFYQSCFDLMQDKQNFDLLFIDNFSSGRDVISKVPELIEQKDIFTVAINTAAEKRTLDNIDATITLPLLGNRFKNAIHNGFESREIRRKTHSTKPNNSEHQGDNKASINIVILIVEDNLVNQKVASLLIKQAGFDFVIANNGQEALEFISSGEAFHAILMDCMMPVMDGFTATEKIREWESHHSQQRLPIIALTASVLDQDIQKCYQSGMDDYLAKPFKKEALLHKLQAIPKLAS</sequence>
<keyword evidence="3 5" id="KW-0597">Phosphoprotein</keyword>
<dbReference type="PANTHER" id="PTHR45339">
    <property type="entry name" value="HYBRID SIGNAL TRANSDUCTION HISTIDINE KINASE J"/>
    <property type="match status" value="1"/>
</dbReference>
<dbReference type="Gene3D" id="1.10.287.130">
    <property type="match status" value="1"/>
</dbReference>
<dbReference type="SUPFAM" id="SSF47384">
    <property type="entry name" value="Homodimeric domain of signal transducing histidine kinase"/>
    <property type="match status" value="1"/>
</dbReference>